<protein>
    <recommendedName>
        <fullName evidence="4">Type II secretion system protein</fullName>
    </recommendedName>
</protein>
<evidence type="ECO:0008006" key="4">
    <source>
        <dbReference type="Google" id="ProtNLM"/>
    </source>
</evidence>
<feature type="transmembrane region" description="Helical" evidence="1">
    <location>
        <begin position="7"/>
        <end position="31"/>
    </location>
</feature>
<accession>A0ABM8Q504</accession>
<proteinExistence type="predicted"/>
<keyword evidence="1" id="KW-1133">Transmembrane helix</keyword>
<organism evidence="2 3">
    <name type="scientific">Campylobacter majalis</name>
    <dbReference type="NCBI Taxonomy" id="2790656"/>
    <lineage>
        <taxon>Bacteria</taxon>
        <taxon>Pseudomonadati</taxon>
        <taxon>Campylobacterota</taxon>
        <taxon>Epsilonproteobacteria</taxon>
        <taxon>Campylobacterales</taxon>
        <taxon>Campylobacteraceae</taxon>
        <taxon>Campylobacter</taxon>
    </lineage>
</organism>
<keyword evidence="3" id="KW-1185">Reference proteome</keyword>
<evidence type="ECO:0000256" key="1">
    <source>
        <dbReference type="SAM" id="Phobius"/>
    </source>
</evidence>
<keyword evidence="1" id="KW-0812">Transmembrane</keyword>
<sequence length="222" mass="25120">MVRLKSAFSLIELVLSIIIMGIVSVSVPMIIKISSKATQDALVAEPITNAKMIIDLVNNASFACKYVDDIKSFGIPRYILKNDVSDLNYEVNNQNVISKNFYTKYNIDGTNRRKFELISNLQPVVDSSCNDSVMQYNNYSKEFKTAQDANRDFILDAEYKINVKDTLNSNVLSQTCMKLDNVEKHDVKVIRLNVSSFGKEISFCSMVFNIGESPEVKVLTWQ</sequence>
<comment type="caution">
    <text evidence="2">The sequence shown here is derived from an EMBL/GenBank/DDBJ whole genome shotgun (WGS) entry which is preliminary data.</text>
</comment>
<name>A0ABM8Q504_9BACT</name>
<dbReference type="RefSeq" id="WP_229932595.1">
    <property type="nucleotide sequence ID" value="NZ_CAJHOF010000005.1"/>
</dbReference>
<evidence type="ECO:0000313" key="3">
    <source>
        <dbReference type="Proteomes" id="UP000789803"/>
    </source>
</evidence>
<keyword evidence="1" id="KW-0472">Membrane</keyword>
<dbReference type="EMBL" id="CAJHOF010000005">
    <property type="protein sequence ID" value="CAD7287944.1"/>
    <property type="molecule type" value="Genomic_DNA"/>
</dbReference>
<dbReference type="Proteomes" id="UP000789803">
    <property type="component" value="Unassembled WGS sequence"/>
</dbReference>
<gene>
    <name evidence="2" type="ORF">LMG7974_00789</name>
</gene>
<evidence type="ECO:0000313" key="2">
    <source>
        <dbReference type="EMBL" id="CAD7287944.1"/>
    </source>
</evidence>
<reference evidence="2 3" key="1">
    <citation type="submission" date="2020-11" db="EMBL/GenBank/DDBJ databases">
        <authorList>
            <person name="Peeters C."/>
        </authorList>
    </citation>
    <scope>NUCLEOTIDE SEQUENCE [LARGE SCALE GENOMIC DNA]</scope>
    <source>
        <strain evidence="2 3">LMG 7974</strain>
    </source>
</reference>